<feature type="transmembrane region" description="Helical" evidence="6">
    <location>
        <begin position="190"/>
        <end position="210"/>
    </location>
</feature>
<evidence type="ECO:0000256" key="5">
    <source>
        <dbReference type="ARBA" id="ARBA00023136"/>
    </source>
</evidence>
<dbReference type="GO" id="GO:0016020">
    <property type="term" value="C:membrane"/>
    <property type="evidence" value="ECO:0007669"/>
    <property type="project" value="UniProtKB-SubCell"/>
</dbReference>
<gene>
    <name evidence="8" type="ORF">L202_04561</name>
</gene>
<feature type="transmembrane region" description="Helical" evidence="6">
    <location>
        <begin position="387"/>
        <end position="410"/>
    </location>
</feature>
<evidence type="ECO:0000313" key="8">
    <source>
        <dbReference type="EMBL" id="ODN77373.1"/>
    </source>
</evidence>
<dbReference type="AlphaFoldDB" id="A0A1E3HLY9"/>
<dbReference type="InterPro" id="IPR036259">
    <property type="entry name" value="MFS_trans_sf"/>
</dbReference>
<dbReference type="Gene3D" id="1.20.1250.20">
    <property type="entry name" value="MFS general substrate transporter like domains"/>
    <property type="match status" value="2"/>
</dbReference>
<feature type="transmembrane region" description="Helical" evidence="6">
    <location>
        <begin position="455"/>
        <end position="477"/>
    </location>
</feature>
<feature type="transmembrane region" description="Helical" evidence="6">
    <location>
        <begin position="359"/>
        <end position="381"/>
    </location>
</feature>
<reference evidence="8 9" key="1">
    <citation type="submission" date="2016-06" db="EMBL/GenBank/DDBJ databases">
        <title>Evolution of pathogenesis and genome organization in the Tremellales.</title>
        <authorList>
            <person name="Cuomo C."/>
            <person name="Litvintseva A."/>
            <person name="Heitman J."/>
            <person name="Chen Y."/>
            <person name="Sun S."/>
            <person name="Springer D."/>
            <person name="Dromer F."/>
            <person name="Young S."/>
            <person name="Zeng Q."/>
            <person name="Chapman S."/>
            <person name="Gujja S."/>
            <person name="Saif S."/>
            <person name="Birren B."/>
        </authorList>
    </citation>
    <scope>NUCLEOTIDE SEQUENCE [LARGE SCALE GENOMIC DNA]</scope>
    <source>
        <strain evidence="8 9">CBS 6039</strain>
    </source>
</reference>
<name>A0A1E3HLY9_9TREE</name>
<dbReference type="PANTHER" id="PTHR43791">
    <property type="entry name" value="PERMEASE-RELATED"/>
    <property type="match status" value="1"/>
</dbReference>
<dbReference type="EMBL" id="AWGJ01000007">
    <property type="protein sequence ID" value="ODN77373.1"/>
    <property type="molecule type" value="Genomic_DNA"/>
</dbReference>
<dbReference type="Proteomes" id="UP000094065">
    <property type="component" value="Unassembled WGS sequence"/>
</dbReference>
<dbReference type="GeneID" id="30155870"/>
<comment type="subcellular location">
    <subcellularLocation>
        <location evidence="1">Membrane</location>
        <topology evidence="1">Multi-pass membrane protein</topology>
    </subcellularLocation>
</comment>
<keyword evidence="5 6" id="KW-0472">Membrane</keyword>
<evidence type="ECO:0000259" key="7">
    <source>
        <dbReference type="PROSITE" id="PS50850"/>
    </source>
</evidence>
<dbReference type="InterPro" id="IPR020846">
    <property type="entry name" value="MFS_dom"/>
</dbReference>
<keyword evidence="4 6" id="KW-1133">Transmembrane helix</keyword>
<dbReference type="SUPFAM" id="SSF103473">
    <property type="entry name" value="MFS general substrate transporter"/>
    <property type="match status" value="1"/>
</dbReference>
<dbReference type="PANTHER" id="PTHR43791:SF54">
    <property type="entry name" value="MAJOR FACILITATOR SUPERFAMILY (MFS) PROFILE DOMAIN-CONTAINING PROTEIN-RELATED"/>
    <property type="match status" value="1"/>
</dbReference>
<dbReference type="OrthoDB" id="2985014at2759"/>
<dbReference type="RefSeq" id="XP_018992609.1">
    <property type="nucleotide sequence ID" value="XM_019138666.1"/>
</dbReference>
<evidence type="ECO:0000256" key="1">
    <source>
        <dbReference type="ARBA" id="ARBA00004141"/>
    </source>
</evidence>
<feature type="transmembrane region" description="Helical" evidence="6">
    <location>
        <begin position="331"/>
        <end position="352"/>
    </location>
</feature>
<feature type="transmembrane region" description="Helical" evidence="6">
    <location>
        <begin position="99"/>
        <end position="121"/>
    </location>
</feature>
<keyword evidence="3 6" id="KW-0812">Transmembrane</keyword>
<dbReference type="InterPro" id="IPR011701">
    <property type="entry name" value="MFS"/>
</dbReference>
<proteinExistence type="predicted"/>
<keyword evidence="9" id="KW-1185">Reference proteome</keyword>
<evidence type="ECO:0000256" key="4">
    <source>
        <dbReference type="ARBA" id="ARBA00022989"/>
    </source>
</evidence>
<protein>
    <recommendedName>
        <fullName evidence="7">Major facilitator superfamily (MFS) profile domain-containing protein</fullName>
    </recommendedName>
</protein>
<feature type="transmembrane region" description="Helical" evidence="6">
    <location>
        <begin position="158"/>
        <end position="178"/>
    </location>
</feature>
<feature type="transmembrane region" description="Helical" evidence="6">
    <location>
        <begin position="422"/>
        <end position="443"/>
    </location>
</feature>
<evidence type="ECO:0000313" key="9">
    <source>
        <dbReference type="Proteomes" id="UP000094065"/>
    </source>
</evidence>
<dbReference type="GO" id="GO:0022857">
    <property type="term" value="F:transmembrane transporter activity"/>
    <property type="evidence" value="ECO:0007669"/>
    <property type="project" value="InterPro"/>
</dbReference>
<accession>A0A1E3HLY9</accession>
<keyword evidence="2" id="KW-0813">Transport</keyword>
<organism evidence="8 9">
    <name type="scientific">Cryptococcus amylolentus CBS 6039</name>
    <dbReference type="NCBI Taxonomy" id="1295533"/>
    <lineage>
        <taxon>Eukaryota</taxon>
        <taxon>Fungi</taxon>
        <taxon>Dikarya</taxon>
        <taxon>Basidiomycota</taxon>
        <taxon>Agaricomycotina</taxon>
        <taxon>Tremellomycetes</taxon>
        <taxon>Tremellales</taxon>
        <taxon>Cryptococcaceae</taxon>
        <taxon>Cryptococcus</taxon>
    </lineage>
</organism>
<sequence length="515" mass="56710">MSTVDRHPITTALEDEKDLSTTREKDIVVAEENPEYIEFLALSDLYQGDALKKLTKKIDWHVLPQLVFIYLLSYIDRGNVGNAKLFGAMQDMKMDSKMWNLGLSLFFITYAFAGPPCSILLKKLGPKIVLSGVLLGVSLILICSGCSGSIASWFPLRLLLGLFEAGMYPGCAWVLTTWYTPDQIHSRHTIFYCGACLAGAFSGLLAYGIGQLDYTWGYRGWRFIYIIEGVFSTCVAVGAYFVLQETPAKQGGWLDDQERRFLVLRNKFAYGKDKGGSADTLNKKDVLAALTSIHVWILSFGYFCVGCWVYGLSFTIPTIMNNMGFTAADSQALSAPPYVFATFCVVASGWFSDKYKMRALATVLPAIMGFIGLLICVLSVTHKHLVALTYVGVCLAQGGSVCLSPAFSVWTSLNAAGSGKRAVAISVAVVWVQLGGLVGSNIYLANESPAYHTGFGVSLAFLGLGNIVTPILYWFLIGHINGKRDKMSEEEIYEKYTAEELQEMGDLSPLYRYER</sequence>
<evidence type="ECO:0000256" key="2">
    <source>
        <dbReference type="ARBA" id="ARBA00022448"/>
    </source>
</evidence>
<feature type="transmembrane region" description="Helical" evidence="6">
    <location>
        <begin position="222"/>
        <end position="243"/>
    </location>
</feature>
<evidence type="ECO:0000256" key="6">
    <source>
        <dbReference type="SAM" id="Phobius"/>
    </source>
</evidence>
<comment type="caution">
    <text evidence="8">The sequence shown here is derived from an EMBL/GenBank/DDBJ whole genome shotgun (WGS) entry which is preliminary data.</text>
</comment>
<dbReference type="Pfam" id="PF07690">
    <property type="entry name" value="MFS_1"/>
    <property type="match status" value="1"/>
</dbReference>
<dbReference type="PROSITE" id="PS50850">
    <property type="entry name" value="MFS"/>
    <property type="match status" value="1"/>
</dbReference>
<feature type="domain" description="Major facilitator superfamily (MFS) profile" evidence="7">
    <location>
        <begin position="62"/>
        <end position="481"/>
    </location>
</feature>
<feature type="transmembrane region" description="Helical" evidence="6">
    <location>
        <begin position="286"/>
        <end position="311"/>
    </location>
</feature>
<feature type="transmembrane region" description="Helical" evidence="6">
    <location>
        <begin position="128"/>
        <end position="152"/>
    </location>
</feature>
<evidence type="ECO:0000256" key="3">
    <source>
        <dbReference type="ARBA" id="ARBA00022692"/>
    </source>
</evidence>